<reference evidence="3" key="1">
    <citation type="submission" date="2011-12" db="EMBL/GenBank/DDBJ databases">
        <title>Complete sequence of Methanoregula formicicum SMSP.</title>
        <authorList>
            <person name="Lucas S."/>
            <person name="Han J."/>
            <person name="Lapidus A."/>
            <person name="Cheng J.-F."/>
            <person name="Goodwin L."/>
            <person name="Pitluck S."/>
            <person name="Peters L."/>
            <person name="Ovchinnikova G."/>
            <person name="Teshima H."/>
            <person name="Detter J.C."/>
            <person name="Han C."/>
            <person name="Tapia R."/>
            <person name="Land M."/>
            <person name="Hauser L."/>
            <person name="Kyrpides N."/>
            <person name="Ivanova N."/>
            <person name="Pagani I."/>
            <person name="Imachi H."/>
            <person name="Tamaki H."/>
            <person name="Sekiguchi Y."/>
            <person name="Kamagata Y."/>
            <person name="Cadillo-Quiroz H."/>
            <person name="Zinder S."/>
            <person name="Liu W.-T."/>
            <person name="Woyke T."/>
        </authorList>
    </citation>
    <scope>NUCLEOTIDE SEQUENCE [LARGE SCALE GENOMIC DNA]</scope>
    <source>
        <strain evidence="3">DSM 22288 / NBRC 105244 / SMSP</strain>
    </source>
</reference>
<dbReference type="RefSeq" id="WP_015285282.1">
    <property type="nucleotide sequence ID" value="NC_019943.1"/>
</dbReference>
<dbReference type="InParanoid" id="L0HGX1"/>
<evidence type="ECO:0000313" key="2">
    <source>
        <dbReference type="EMBL" id="AGB02319.1"/>
    </source>
</evidence>
<dbReference type="KEGG" id="mfo:Metfor_1277"/>
<dbReference type="HOGENOM" id="CLU_092313_3_1_2"/>
<dbReference type="eggNOG" id="arCOG01154">
    <property type="taxonomic scope" value="Archaea"/>
</dbReference>
<dbReference type="GeneID" id="14310590"/>
<gene>
    <name evidence="2" type="ordered locus">Metfor_1277</name>
</gene>
<dbReference type="Proteomes" id="UP000010824">
    <property type="component" value="Chromosome"/>
</dbReference>
<keyword evidence="3" id="KW-1185">Reference proteome</keyword>
<proteinExistence type="predicted"/>
<feature type="domain" description="Calcineurin-like phosphoesterase" evidence="1">
    <location>
        <begin position="5"/>
        <end position="98"/>
    </location>
</feature>
<dbReference type="Gene3D" id="3.60.21.10">
    <property type="match status" value="1"/>
</dbReference>
<evidence type="ECO:0000313" key="3">
    <source>
        <dbReference type="Proteomes" id="UP000010824"/>
    </source>
</evidence>
<dbReference type="AlphaFoldDB" id="L0HGX1"/>
<reference evidence="2 3" key="2">
    <citation type="journal article" date="2014" name="Genome Announc.">
        <title>Complete Genome Sequence of Methanoregula formicica SMSPT, a Mesophilic Hydrogenotrophic Methanogen Isolated from a Methanogenic Upflow Anaerobic Sludge Blanket Reactor.</title>
        <authorList>
            <person name="Yamamoto K."/>
            <person name="Tamaki H."/>
            <person name="Cadillo-Quiroz H."/>
            <person name="Imachi H."/>
            <person name="Kyrpides N."/>
            <person name="Woyke T."/>
            <person name="Goodwin L."/>
            <person name="Zinder S.H."/>
            <person name="Kamagata Y."/>
            <person name="Liu W.T."/>
        </authorList>
    </citation>
    <scope>NUCLEOTIDE SEQUENCE [LARGE SCALE GENOMIC DNA]</scope>
    <source>
        <strain evidence="3">DSM 22288 / NBRC 105244 / SMSP</strain>
    </source>
</reference>
<dbReference type="OrthoDB" id="113823at2157"/>
<dbReference type="EMBL" id="CP003167">
    <property type="protein sequence ID" value="AGB02319.1"/>
    <property type="molecule type" value="Genomic_DNA"/>
</dbReference>
<dbReference type="SUPFAM" id="SSF56300">
    <property type="entry name" value="Metallo-dependent phosphatases"/>
    <property type="match status" value="1"/>
</dbReference>
<evidence type="ECO:0000259" key="1">
    <source>
        <dbReference type="Pfam" id="PF00149"/>
    </source>
</evidence>
<keyword evidence="2" id="KW-0378">Hydrolase</keyword>
<accession>L0HGX1</accession>
<organism evidence="2 3">
    <name type="scientific">Methanoregula formicica (strain DSM 22288 / NBRC 105244 / SMSP)</name>
    <dbReference type="NCBI Taxonomy" id="593750"/>
    <lineage>
        <taxon>Archaea</taxon>
        <taxon>Methanobacteriati</taxon>
        <taxon>Methanobacteriota</taxon>
        <taxon>Stenosarchaea group</taxon>
        <taxon>Methanomicrobia</taxon>
        <taxon>Methanomicrobiales</taxon>
        <taxon>Methanoregulaceae</taxon>
        <taxon>Methanoregula</taxon>
    </lineage>
</organism>
<sequence>METPRIFIISDLHLEHANIMKYCHRDQFEDVQQMNYEMVSRWNQTVGKFDTVYFLGDLVFSRNKGRNIRGWLHKLNGIKIFIWGNHDTYLKCKLPYLVIKFNGEPLLLVHSEDPDGRHNKETLAHTEVCKIITEWKPRWIIHGHHHNNNLQKHPLINNESHMINVSAELLDYRPIELEKLLSMRSR</sequence>
<dbReference type="GO" id="GO:0016787">
    <property type="term" value="F:hydrolase activity"/>
    <property type="evidence" value="ECO:0007669"/>
    <property type="project" value="UniProtKB-KW"/>
</dbReference>
<dbReference type="InterPro" id="IPR004843">
    <property type="entry name" value="Calcineurin-like_PHP"/>
</dbReference>
<protein>
    <submittedName>
        <fullName evidence="2">Putative phosphoesterase or phosphohydrolase</fullName>
    </submittedName>
</protein>
<name>L0HGX1_METFS</name>
<dbReference type="Pfam" id="PF00149">
    <property type="entry name" value="Metallophos"/>
    <property type="match status" value="1"/>
</dbReference>
<dbReference type="InterPro" id="IPR029052">
    <property type="entry name" value="Metallo-depent_PP-like"/>
</dbReference>